<protein>
    <recommendedName>
        <fullName evidence="12">Glycosyltransferases</fullName>
        <ecNumber evidence="12">2.4.-.-</ecNumber>
    </recommendedName>
</protein>
<keyword evidence="7" id="KW-1133">Transmembrane helix</keyword>
<evidence type="ECO:0000256" key="9">
    <source>
        <dbReference type="ARBA" id="ARBA00023136"/>
    </source>
</evidence>
<dbReference type="GO" id="GO:0071555">
    <property type="term" value="P:cell wall organization"/>
    <property type="evidence" value="ECO:0007669"/>
    <property type="project" value="UniProtKB-KW"/>
</dbReference>
<evidence type="ECO:0000313" key="14">
    <source>
        <dbReference type="EMBL" id="RRT73796.1"/>
    </source>
</evidence>
<dbReference type="EC" id="2.4.-.-" evidence="12"/>
<dbReference type="GO" id="GO:0015018">
    <property type="term" value="F:galactosylgalactosylxylosylprotein 3-beta-glucuronosyltransferase activity"/>
    <property type="evidence" value="ECO:0007669"/>
    <property type="project" value="InterPro"/>
</dbReference>
<gene>
    <name evidence="14" type="ORF">B296_00014944</name>
</gene>
<comment type="function">
    <text evidence="12">Involved in the synthesis of glucuronoxylan hemicellulose in secondary cell walls.</text>
</comment>
<keyword evidence="4 12" id="KW-0808">Transferase</keyword>
<keyword evidence="8 12" id="KW-0333">Golgi apparatus</keyword>
<dbReference type="AlphaFoldDB" id="A0A427AC67"/>
<evidence type="ECO:0000256" key="11">
    <source>
        <dbReference type="ARBA" id="ARBA00023316"/>
    </source>
</evidence>
<sequence>MDGIVVFADDSNVHSVDMFDEAQKVKWMGAVSIGILAHTGRTEAVGDPELSEEEDKEENYPVPIQGPACNSSGDLVGWHTYNALPHTGAAFVGAGRTMRAAKMEWAGFVLNSRLLWREAEGKPDWVRDLDAVGEDGEEIENPLALLKDASFVEPLGNCGKKVLLWWLRVEARYDSKFPSGWAIDSALEITVAAKQTPWIDSPPELPSEMMAIDRDMFGMKLSRKSMASWTSHISHDEEKHDSSSVDADQN</sequence>
<dbReference type="GO" id="GO:0042285">
    <property type="term" value="F:xylosyltransferase activity"/>
    <property type="evidence" value="ECO:0007669"/>
    <property type="project" value="TreeGrafter"/>
</dbReference>
<feature type="region of interest" description="Disordered" evidence="13">
    <location>
        <begin position="231"/>
        <end position="250"/>
    </location>
</feature>
<evidence type="ECO:0000256" key="7">
    <source>
        <dbReference type="ARBA" id="ARBA00022989"/>
    </source>
</evidence>
<dbReference type="PANTHER" id="PTHR10896">
    <property type="entry name" value="GALACTOSYLGALACTOSYLXYLOSYLPROTEIN 3-BETA-GLUCURONOSYLTRANSFERASE BETA-1,3-GLUCURONYLTRANSFERASE"/>
    <property type="match status" value="1"/>
</dbReference>
<reference evidence="14 15" key="1">
    <citation type="journal article" date="2014" name="Agronomy (Basel)">
        <title>A Draft Genome Sequence for Ensete ventricosum, the Drought-Tolerant Tree Against Hunger.</title>
        <authorList>
            <person name="Harrison J."/>
            <person name="Moore K.A."/>
            <person name="Paszkiewicz K."/>
            <person name="Jones T."/>
            <person name="Grant M."/>
            <person name="Ambacheew D."/>
            <person name="Muzemil S."/>
            <person name="Studholme D.J."/>
        </authorList>
    </citation>
    <scope>NUCLEOTIDE SEQUENCE [LARGE SCALE GENOMIC DNA]</scope>
</reference>
<accession>A0A427AC67</accession>
<keyword evidence="6 12" id="KW-0735">Signal-anchor</keyword>
<dbReference type="GO" id="GO:0010417">
    <property type="term" value="P:glucuronoxylan biosynthetic process"/>
    <property type="evidence" value="ECO:0007669"/>
    <property type="project" value="TreeGrafter"/>
</dbReference>
<evidence type="ECO:0000256" key="5">
    <source>
        <dbReference type="ARBA" id="ARBA00022692"/>
    </source>
</evidence>
<comment type="subcellular location">
    <subcellularLocation>
        <location evidence="1 12">Golgi apparatus membrane</location>
        <topology evidence="1 12">Single-pass type II membrane protein</topology>
    </subcellularLocation>
</comment>
<dbReference type="Gene3D" id="3.90.550.10">
    <property type="entry name" value="Spore Coat Polysaccharide Biosynthesis Protein SpsA, Chain A"/>
    <property type="match status" value="1"/>
</dbReference>
<feature type="region of interest" description="Disordered" evidence="13">
    <location>
        <begin position="44"/>
        <end position="64"/>
    </location>
</feature>
<keyword evidence="10" id="KW-0325">Glycoprotein</keyword>
<dbReference type="Proteomes" id="UP000287651">
    <property type="component" value="Unassembled WGS sequence"/>
</dbReference>
<keyword evidence="9" id="KW-0472">Membrane</keyword>
<evidence type="ECO:0000256" key="13">
    <source>
        <dbReference type="SAM" id="MobiDB-lite"/>
    </source>
</evidence>
<evidence type="ECO:0000256" key="2">
    <source>
        <dbReference type="ARBA" id="ARBA00007706"/>
    </source>
</evidence>
<proteinExistence type="inferred from homology"/>
<dbReference type="SUPFAM" id="SSF53448">
    <property type="entry name" value="Nucleotide-diphospho-sugar transferases"/>
    <property type="match status" value="1"/>
</dbReference>
<comment type="caution">
    <text evidence="14">The sequence shown here is derived from an EMBL/GenBank/DDBJ whole genome shotgun (WGS) entry which is preliminary data.</text>
</comment>
<dbReference type="InterPro" id="IPR005027">
    <property type="entry name" value="Glyco_trans_43"/>
</dbReference>
<evidence type="ECO:0000256" key="3">
    <source>
        <dbReference type="ARBA" id="ARBA00022676"/>
    </source>
</evidence>
<evidence type="ECO:0000256" key="10">
    <source>
        <dbReference type="ARBA" id="ARBA00023180"/>
    </source>
</evidence>
<keyword evidence="5" id="KW-0812">Transmembrane</keyword>
<dbReference type="EMBL" id="AMZH03002985">
    <property type="protein sequence ID" value="RRT73796.1"/>
    <property type="molecule type" value="Genomic_DNA"/>
</dbReference>
<organism evidence="14 15">
    <name type="scientific">Ensete ventricosum</name>
    <name type="common">Abyssinian banana</name>
    <name type="synonym">Musa ensete</name>
    <dbReference type="NCBI Taxonomy" id="4639"/>
    <lineage>
        <taxon>Eukaryota</taxon>
        <taxon>Viridiplantae</taxon>
        <taxon>Streptophyta</taxon>
        <taxon>Embryophyta</taxon>
        <taxon>Tracheophyta</taxon>
        <taxon>Spermatophyta</taxon>
        <taxon>Magnoliopsida</taxon>
        <taxon>Liliopsida</taxon>
        <taxon>Zingiberales</taxon>
        <taxon>Musaceae</taxon>
        <taxon>Ensete</taxon>
    </lineage>
</organism>
<evidence type="ECO:0000256" key="12">
    <source>
        <dbReference type="RuleBase" id="RU363127"/>
    </source>
</evidence>
<comment type="similarity">
    <text evidence="2 12">Belongs to the glycosyltransferase 43 family.</text>
</comment>
<evidence type="ECO:0000256" key="6">
    <source>
        <dbReference type="ARBA" id="ARBA00022968"/>
    </source>
</evidence>
<evidence type="ECO:0000256" key="8">
    <source>
        <dbReference type="ARBA" id="ARBA00023034"/>
    </source>
</evidence>
<evidence type="ECO:0000256" key="1">
    <source>
        <dbReference type="ARBA" id="ARBA00004323"/>
    </source>
</evidence>
<evidence type="ECO:0000313" key="15">
    <source>
        <dbReference type="Proteomes" id="UP000287651"/>
    </source>
</evidence>
<dbReference type="GO" id="GO:0009834">
    <property type="term" value="P:plant-type secondary cell wall biogenesis"/>
    <property type="evidence" value="ECO:0007669"/>
    <property type="project" value="TreeGrafter"/>
</dbReference>
<feature type="compositionally biased region" description="Basic and acidic residues" evidence="13">
    <location>
        <begin position="233"/>
        <end position="243"/>
    </location>
</feature>
<keyword evidence="3" id="KW-0328">Glycosyltransferase</keyword>
<evidence type="ECO:0000256" key="4">
    <source>
        <dbReference type="ARBA" id="ARBA00022679"/>
    </source>
</evidence>
<keyword evidence="11 12" id="KW-0961">Cell wall biogenesis/degradation</keyword>
<dbReference type="GO" id="GO:0000139">
    <property type="term" value="C:Golgi membrane"/>
    <property type="evidence" value="ECO:0007669"/>
    <property type="project" value="UniProtKB-SubCell"/>
</dbReference>
<name>A0A427AC67_ENSVE</name>
<dbReference type="Pfam" id="PF03360">
    <property type="entry name" value="Glyco_transf_43"/>
    <property type="match status" value="1"/>
</dbReference>
<dbReference type="PANTHER" id="PTHR10896:SF17">
    <property type="entry name" value="BETA-1,4-XYLOSYLTRANSFERASE IRX14H-RELATED"/>
    <property type="match status" value="1"/>
</dbReference>
<dbReference type="InterPro" id="IPR029044">
    <property type="entry name" value="Nucleotide-diphossugar_trans"/>
</dbReference>